<feature type="domain" description="External alternative NADH-ubiquinone oxidoreductase-like C-terminal" evidence="11">
    <location>
        <begin position="354"/>
        <end position="409"/>
    </location>
</feature>
<evidence type="ECO:0000256" key="1">
    <source>
        <dbReference type="ARBA" id="ARBA00005272"/>
    </source>
</evidence>
<evidence type="ECO:0000313" key="13">
    <source>
        <dbReference type="Proteomes" id="UP000008718"/>
    </source>
</evidence>
<keyword evidence="4" id="KW-0274">FAD</keyword>
<dbReference type="SUPFAM" id="SSF51905">
    <property type="entry name" value="FAD/NAD(P)-binding domain"/>
    <property type="match status" value="2"/>
</dbReference>
<reference evidence="12 13" key="2">
    <citation type="journal article" date="2011" name="Stand. Genomic Sci.">
        <title>Complete genome sequence of Paludibacter propionicigenes type strain (WB4).</title>
        <authorList>
            <person name="Gronow S."/>
            <person name="Munk C."/>
            <person name="Lapidus A."/>
            <person name="Nolan M."/>
            <person name="Lucas S."/>
            <person name="Hammon N."/>
            <person name="Deshpande S."/>
            <person name="Cheng J.F."/>
            <person name="Tapia R."/>
            <person name="Han C."/>
            <person name="Goodwin L."/>
            <person name="Pitluck S."/>
            <person name="Liolios K."/>
            <person name="Ivanova N."/>
            <person name="Mavromatis K."/>
            <person name="Mikhailova N."/>
            <person name="Pati A."/>
            <person name="Chen A."/>
            <person name="Palaniappan K."/>
            <person name="Land M."/>
            <person name="Hauser L."/>
            <person name="Chang Y.J."/>
            <person name="Jeffries C.D."/>
            <person name="Brambilla E."/>
            <person name="Rohde M."/>
            <person name="Goker M."/>
            <person name="Detter J.C."/>
            <person name="Woyke T."/>
            <person name="Bristow J."/>
            <person name="Eisen J.A."/>
            <person name="Markowitz V."/>
            <person name="Hugenholtz P."/>
            <person name="Kyrpides N.C."/>
            <person name="Klenk H.P."/>
        </authorList>
    </citation>
    <scope>NUCLEOTIDE SEQUENCE [LARGE SCALE GENOMIC DNA]</scope>
    <source>
        <strain evidence="13">DSM 17365 / JCM 13257 / WB4</strain>
    </source>
</reference>
<dbReference type="eggNOG" id="COG1252">
    <property type="taxonomic scope" value="Bacteria"/>
</dbReference>
<name>E4T292_PALPW</name>
<dbReference type="InterPro" id="IPR045024">
    <property type="entry name" value="NDH-2"/>
</dbReference>
<dbReference type="PRINTS" id="PR00411">
    <property type="entry name" value="PNDRDTASEI"/>
</dbReference>
<keyword evidence="9" id="KW-1133">Transmembrane helix</keyword>
<evidence type="ECO:0000256" key="2">
    <source>
        <dbReference type="ARBA" id="ARBA00012637"/>
    </source>
</evidence>
<dbReference type="GO" id="GO:0050136">
    <property type="term" value="F:NADH dehydrogenase (quinone) (non-electrogenic) activity"/>
    <property type="evidence" value="ECO:0007669"/>
    <property type="project" value="UniProtKB-EC"/>
</dbReference>
<dbReference type="HOGENOM" id="CLU_021377_7_1_10"/>
<evidence type="ECO:0000256" key="7">
    <source>
        <dbReference type="ARBA" id="ARBA00023027"/>
    </source>
</evidence>
<keyword evidence="13" id="KW-1185">Reference proteome</keyword>
<dbReference type="EC" id="1.6.5.9" evidence="2"/>
<evidence type="ECO:0000259" key="11">
    <source>
        <dbReference type="Pfam" id="PF22366"/>
    </source>
</evidence>
<dbReference type="Gene3D" id="3.50.50.100">
    <property type="match status" value="1"/>
</dbReference>
<gene>
    <name evidence="12" type="ordered locus">Palpr_0680</name>
</gene>
<accession>E4T292</accession>
<dbReference type="STRING" id="694427.Palpr_0680"/>
<dbReference type="Pfam" id="PF07992">
    <property type="entry name" value="Pyr_redox_2"/>
    <property type="match status" value="1"/>
</dbReference>
<evidence type="ECO:0000256" key="5">
    <source>
        <dbReference type="ARBA" id="ARBA00022946"/>
    </source>
</evidence>
<evidence type="ECO:0000256" key="3">
    <source>
        <dbReference type="ARBA" id="ARBA00022630"/>
    </source>
</evidence>
<sequence length="431" mass="49035">MSNLGIKKGDKVVIIGGGFAGLQLATALMKADLKVILVDKQNHHQFQPLFYQVATGRLEPSSISFPFRKIFQKSKTVDFRMADITSIDPVGKRIMTAYDRTITYDHLVIATGCKTNFFGNKQMSENAFSMKTTEESIDIRNKILFSFEKEIFARPEDKQAWMNIIIVGAGATGVELSGAFAELKKDVLPKDYHNIDFSKFNIILLEGGKYTLNNMSEESKIASRKYLEEMGVIVKTETLIESYDGNVAVLNTGERIPTKNVIWAAGVTGNVIEGLEPEDTFRNRYIVDRYNKLKRFDNIYALGDVAYMETPKFPKGHPQVANVAINQAKNMGNNIVKSLKNEDYKPVEFEYHDLGMMATIGKHKAVVELPFIKFKGPVAWYVWMFLHLMLILSVRNKIIIFFNWAWSYLTKDTSLRLITKINYQKEKVVDL</sequence>
<evidence type="ECO:0000256" key="6">
    <source>
        <dbReference type="ARBA" id="ARBA00023002"/>
    </source>
</evidence>
<dbReference type="Proteomes" id="UP000008718">
    <property type="component" value="Chromosome"/>
</dbReference>
<dbReference type="InterPro" id="IPR036188">
    <property type="entry name" value="FAD/NAD-bd_sf"/>
</dbReference>
<dbReference type="Pfam" id="PF22366">
    <property type="entry name" value="NDH2_C"/>
    <property type="match status" value="1"/>
</dbReference>
<keyword evidence="3" id="KW-0285">Flavoprotein</keyword>
<evidence type="ECO:0000256" key="9">
    <source>
        <dbReference type="SAM" id="Phobius"/>
    </source>
</evidence>
<dbReference type="EMBL" id="CP002345">
    <property type="protein sequence ID" value="ADQ78836.1"/>
    <property type="molecule type" value="Genomic_DNA"/>
</dbReference>
<dbReference type="AlphaFoldDB" id="E4T292"/>
<keyword evidence="5" id="KW-0809">Transit peptide</keyword>
<dbReference type="RefSeq" id="WP_013444205.1">
    <property type="nucleotide sequence ID" value="NC_014734.1"/>
</dbReference>
<reference key="1">
    <citation type="submission" date="2010-11" db="EMBL/GenBank/DDBJ databases">
        <title>The complete genome of Paludibacter propionicigenes DSM 17365.</title>
        <authorList>
            <consortium name="US DOE Joint Genome Institute (JGI-PGF)"/>
            <person name="Lucas S."/>
            <person name="Copeland A."/>
            <person name="Lapidus A."/>
            <person name="Bruce D."/>
            <person name="Goodwin L."/>
            <person name="Pitluck S."/>
            <person name="Kyrpides N."/>
            <person name="Mavromatis K."/>
            <person name="Ivanova N."/>
            <person name="Munk A.C."/>
            <person name="Brettin T."/>
            <person name="Detter J.C."/>
            <person name="Han C."/>
            <person name="Tapia R."/>
            <person name="Land M."/>
            <person name="Hauser L."/>
            <person name="Markowitz V."/>
            <person name="Cheng J.-F."/>
            <person name="Hugenholtz P."/>
            <person name="Woyke T."/>
            <person name="Wu D."/>
            <person name="Gronow S."/>
            <person name="Wellnitz S."/>
            <person name="Brambilla E."/>
            <person name="Klenk H.-P."/>
            <person name="Eisen J.A."/>
        </authorList>
    </citation>
    <scope>NUCLEOTIDE SEQUENCE</scope>
    <source>
        <strain>WB4</strain>
    </source>
</reference>
<feature type="transmembrane region" description="Helical" evidence="9">
    <location>
        <begin position="12"/>
        <end position="29"/>
    </location>
</feature>
<dbReference type="PRINTS" id="PR00368">
    <property type="entry name" value="FADPNR"/>
</dbReference>
<evidence type="ECO:0000256" key="8">
    <source>
        <dbReference type="ARBA" id="ARBA00047599"/>
    </source>
</evidence>
<dbReference type="PANTHER" id="PTHR43706">
    <property type="entry name" value="NADH DEHYDROGENASE"/>
    <property type="match status" value="1"/>
</dbReference>
<keyword evidence="6" id="KW-0560">Oxidoreductase</keyword>
<dbReference type="KEGG" id="ppn:Palpr_0680"/>
<keyword evidence="9" id="KW-0472">Membrane</keyword>
<dbReference type="PANTHER" id="PTHR43706:SF47">
    <property type="entry name" value="EXTERNAL NADH-UBIQUINONE OXIDOREDUCTASE 1, MITOCHONDRIAL-RELATED"/>
    <property type="match status" value="1"/>
</dbReference>
<keyword evidence="9" id="KW-0812">Transmembrane</keyword>
<evidence type="ECO:0000313" key="12">
    <source>
        <dbReference type="EMBL" id="ADQ78836.1"/>
    </source>
</evidence>
<comment type="similarity">
    <text evidence="1">Belongs to the NADH dehydrogenase family.</text>
</comment>
<protein>
    <recommendedName>
        <fullName evidence="2">NADH:ubiquinone reductase (non-electrogenic)</fullName>
        <ecNumber evidence="2">1.6.5.9</ecNumber>
    </recommendedName>
</protein>
<evidence type="ECO:0000256" key="4">
    <source>
        <dbReference type="ARBA" id="ARBA00022827"/>
    </source>
</evidence>
<feature type="domain" description="FAD/NAD(P)-binding" evidence="10">
    <location>
        <begin position="11"/>
        <end position="328"/>
    </location>
</feature>
<keyword evidence="7" id="KW-0520">NAD</keyword>
<dbReference type="InterPro" id="IPR054585">
    <property type="entry name" value="NDH2-like_C"/>
</dbReference>
<dbReference type="InterPro" id="IPR023753">
    <property type="entry name" value="FAD/NAD-binding_dom"/>
</dbReference>
<feature type="transmembrane region" description="Helical" evidence="9">
    <location>
        <begin position="380"/>
        <end position="406"/>
    </location>
</feature>
<comment type="catalytic activity">
    <reaction evidence="8">
        <text>a quinone + NADH + H(+) = a quinol + NAD(+)</text>
        <dbReference type="Rhea" id="RHEA:46160"/>
        <dbReference type="ChEBI" id="CHEBI:15378"/>
        <dbReference type="ChEBI" id="CHEBI:24646"/>
        <dbReference type="ChEBI" id="CHEBI:57540"/>
        <dbReference type="ChEBI" id="CHEBI:57945"/>
        <dbReference type="ChEBI" id="CHEBI:132124"/>
        <dbReference type="EC" id="1.6.5.9"/>
    </reaction>
</comment>
<organism evidence="12 13">
    <name type="scientific">Paludibacter propionicigenes (strain DSM 17365 / JCM 13257 / WB4)</name>
    <dbReference type="NCBI Taxonomy" id="694427"/>
    <lineage>
        <taxon>Bacteria</taxon>
        <taxon>Pseudomonadati</taxon>
        <taxon>Bacteroidota</taxon>
        <taxon>Bacteroidia</taxon>
        <taxon>Bacteroidales</taxon>
        <taxon>Paludibacteraceae</taxon>
        <taxon>Paludibacter</taxon>
    </lineage>
</organism>
<proteinExistence type="inferred from homology"/>
<evidence type="ECO:0000259" key="10">
    <source>
        <dbReference type="Pfam" id="PF07992"/>
    </source>
</evidence>